<name>A0A1H1KV78_9FLAO</name>
<dbReference type="InterPro" id="IPR032710">
    <property type="entry name" value="NTF2-like_dom_sf"/>
</dbReference>
<feature type="domain" description="DUF4440" evidence="1">
    <location>
        <begin position="28"/>
        <end position="133"/>
    </location>
</feature>
<dbReference type="EMBL" id="LT629745">
    <property type="protein sequence ID" value="SDR65599.1"/>
    <property type="molecule type" value="Genomic_DNA"/>
</dbReference>
<evidence type="ECO:0000313" key="2">
    <source>
        <dbReference type="EMBL" id="SDR65599.1"/>
    </source>
</evidence>
<dbReference type="Proteomes" id="UP000198858">
    <property type="component" value="Chromosome I"/>
</dbReference>
<dbReference type="NCBIfam" id="TIGR02246">
    <property type="entry name" value="SgcJ/EcaC family oxidoreductase"/>
    <property type="match status" value="1"/>
</dbReference>
<evidence type="ECO:0000259" key="1">
    <source>
        <dbReference type="Pfam" id="PF14534"/>
    </source>
</evidence>
<evidence type="ECO:0000313" key="3">
    <source>
        <dbReference type="Proteomes" id="UP000198858"/>
    </source>
</evidence>
<dbReference type="InterPro" id="IPR011944">
    <property type="entry name" value="Steroid_delta5-4_isomerase"/>
</dbReference>
<protein>
    <recommendedName>
        <fullName evidence="1">DUF4440 domain-containing protein</fullName>
    </recommendedName>
</protein>
<gene>
    <name evidence="2" type="ORF">SAMN04488552_0159</name>
</gene>
<reference evidence="2 3" key="1">
    <citation type="submission" date="2016-10" db="EMBL/GenBank/DDBJ databases">
        <authorList>
            <person name="Varghese N."/>
            <person name="Submissions S."/>
        </authorList>
    </citation>
    <scope>NUCLEOTIDE SEQUENCE [LARGE SCALE GENOMIC DNA]</scope>
    <source>
        <strain evidence="2 3">Mar_2010_102</strain>
    </source>
</reference>
<dbReference type="SUPFAM" id="SSF54427">
    <property type="entry name" value="NTF2-like"/>
    <property type="match status" value="1"/>
</dbReference>
<organism evidence="2 3">
    <name type="scientific">Christiangramia echinicola</name>
    <dbReference type="NCBI Taxonomy" id="279359"/>
    <lineage>
        <taxon>Bacteria</taxon>
        <taxon>Pseudomonadati</taxon>
        <taxon>Bacteroidota</taxon>
        <taxon>Flavobacteriia</taxon>
        <taxon>Flavobacteriales</taxon>
        <taxon>Flavobacteriaceae</taxon>
        <taxon>Christiangramia</taxon>
    </lineage>
</organism>
<proteinExistence type="predicted"/>
<keyword evidence="3" id="KW-1185">Reference proteome</keyword>
<dbReference type="AlphaFoldDB" id="A0A1H1KV78"/>
<dbReference type="Gene3D" id="3.10.450.50">
    <property type="match status" value="1"/>
</dbReference>
<dbReference type="Pfam" id="PF14534">
    <property type="entry name" value="DUF4440"/>
    <property type="match status" value="1"/>
</dbReference>
<sequence length="143" mass="16662">MKKLLFMIFSLIIFTSTTYGQTVYKSLQDLRDAYIEGFKNSDTEALLKVYSDDASIHHVDGSILSGANEIRKLYDGFFKESKGTIEFKNISEDQLSEDIFFYHDKVFLNIEGEENTRDIEVVNIAERRDGNWLVIKSYRWPKP</sequence>
<accession>A0A1H1KV78</accession>
<dbReference type="InterPro" id="IPR027843">
    <property type="entry name" value="DUF4440"/>
</dbReference>
<dbReference type="STRING" id="1250231.SAMN04488552_0159"/>
<dbReference type="RefSeq" id="WP_157717334.1">
    <property type="nucleotide sequence ID" value="NZ_LT629745.1"/>
</dbReference>